<proteinExistence type="predicted"/>
<feature type="non-terminal residue" evidence="1">
    <location>
        <position position="1"/>
    </location>
</feature>
<organism evidence="1">
    <name type="scientific">Tanacetum cinerariifolium</name>
    <name type="common">Dalmatian daisy</name>
    <name type="synonym">Chrysanthemum cinerariifolium</name>
    <dbReference type="NCBI Taxonomy" id="118510"/>
    <lineage>
        <taxon>Eukaryota</taxon>
        <taxon>Viridiplantae</taxon>
        <taxon>Streptophyta</taxon>
        <taxon>Embryophyta</taxon>
        <taxon>Tracheophyta</taxon>
        <taxon>Spermatophyta</taxon>
        <taxon>Magnoliopsida</taxon>
        <taxon>eudicotyledons</taxon>
        <taxon>Gunneridae</taxon>
        <taxon>Pentapetalae</taxon>
        <taxon>asterids</taxon>
        <taxon>campanulids</taxon>
        <taxon>Asterales</taxon>
        <taxon>Asteraceae</taxon>
        <taxon>Asteroideae</taxon>
        <taxon>Anthemideae</taxon>
        <taxon>Anthemidinae</taxon>
        <taxon>Tanacetum</taxon>
    </lineage>
</organism>
<reference evidence="1" key="1">
    <citation type="journal article" date="2019" name="Sci. Rep.">
        <title>Draft genome of Tanacetum cinerariifolium, the natural source of mosquito coil.</title>
        <authorList>
            <person name="Yamashiro T."/>
            <person name="Shiraishi A."/>
            <person name="Satake H."/>
            <person name="Nakayama K."/>
        </authorList>
    </citation>
    <scope>NUCLEOTIDE SEQUENCE</scope>
</reference>
<name>A0A699SI13_TANCI</name>
<gene>
    <name evidence="1" type="ORF">Tci_869301</name>
</gene>
<protein>
    <submittedName>
        <fullName evidence="1">Uncharacterized protein</fullName>
    </submittedName>
</protein>
<dbReference type="EMBL" id="BKCJ011165407">
    <property type="protein sequence ID" value="GFC97331.1"/>
    <property type="molecule type" value="Genomic_DNA"/>
</dbReference>
<accession>A0A699SI13</accession>
<dbReference type="AlphaFoldDB" id="A0A699SI13"/>
<evidence type="ECO:0000313" key="1">
    <source>
        <dbReference type="EMBL" id="GFC97331.1"/>
    </source>
</evidence>
<comment type="caution">
    <text evidence="1">The sequence shown here is derived from an EMBL/GenBank/DDBJ whole genome shotgun (WGS) entry which is preliminary data.</text>
</comment>
<sequence length="133" mass="14928">ELKKHIADLIQKYSLQQIPELPKKHTPTVDLEQESEKCPLEILKIKKEQAEKQKMPKFTIKSTDKDTTDANINSLLEVKIQYEVPHIQSPSMLRVPVSVISKPFVLTSVQESPSIATVTTLPHPSVSTIPPVP</sequence>